<evidence type="ECO:0000313" key="2">
    <source>
        <dbReference type="Proteomes" id="UP000031364"/>
    </source>
</evidence>
<dbReference type="Proteomes" id="UP000031364">
    <property type="component" value="Unassembled WGS sequence"/>
</dbReference>
<keyword evidence="2" id="KW-1185">Reference proteome</keyword>
<sequence length="83" mass="9443">MTIVLYSSVVSAQCRKNQSSHFRISKRDRISPAQRANLCEDRLISESMDLLQSFAIRCPPTGNDKHCWLTSVLDKPMCNLESN</sequence>
<gene>
    <name evidence="1" type="ORF">FG87_31880</name>
</gene>
<protein>
    <submittedName>
        <fullName evidence="1">Uncharacterized protein</fullName>
    </submittedName>
</protein>
<evidence type="ECO:0000313" key="1">
    <source>
        <dbReference type="EMBL" id="KIA61248.1"/>
    </source>
</evidence>
<dbReference type="EMBL" id="JNFP01000048">
    <property type="protein sequence ID" value="KIA61248.1"/>
    <property type="molecule type" value="Genomic_DNA"/>
</dbReference>
<accession>A0ABR4Z7C2</accession>
<organism evidence="1 2">
    <name type="scientific">Nocardia vulneris</name>
    <dbReference type="NCBI Taxonomy" id="1141657"/>
    <lineage>
        <taxon>Bacteria</taxon>
        <taxon>Bacillati</taxon>
        <taxon>Actinomycetota</taxon>
        <taxon>Actinomycetes</taxon>
        <taxon>Mycobacteriales</taxon>
        <taxon>Nocardiaceae</taxon>
        <taxon>Nocardia</taxon>
    </lineage>
</organism>
<reference evidence="1 2" key="1">
    <citation type="journal article" date="2014" name="Int. J. Syst. Evol. Microbiol.">
        <title>Nocardia vulneris sp. nov., isolated from wounds of human patients in North America.</title>
        <authorList>
            <person name="Lasker B.A."/>
            <person name="Bell M."/>
            <person name="Klenk H.P."/>
            <person name="Sproer C."/>
            <person name="Schumann C."/>
            <person name="Schumann P."/>
            <person name="Brown J.M."/>
        </authorList>
    </citation>
    <scope>NUCLEOTIDE SEQUENCE [LARGE SCALE GENOMIC DNA]</scope>
    <source>
        <strain evidence="1 2">W9851</strain>
    </source>
</reference>
<comment type="caution">
    <text evidence="1">The sequence shown here is derived from an EMBL/GenBank/DDBJ whole genome shotgun (WGS) entry which is preliminary data.</text>
</comment>
<name>A0ABR4Z7C2_9NOCA</name>
<proteinExistence type="predicted"/>